<accession>A0A231H834</accession>
<dbReference type="SUPFAM" id="SSF69047">
    <property type="entry name" value="Hypothetical protein YjbJ"/>
    <property type="match status" value="1"/>
</dbReference>
<proteinExistence type="predicted"/>
<evidence type="ECO:0000256" key="1">
    <source>
        <dbReference type="SAM" id="MobiDB-lite"/>
    </source>
</evidence>
<feature type="compositionally biased region" description="Basic and acidic residues" evidence="1">
    <location>
        <begin position="70"/>
        <end position="96"/>
    </location>
</feature>
<comment type="caution">
    <text evidence="2">The sequence shown here is derived from an EMBL/GenBank/DDBJ whole genome shotgun (WGS) entry which is preliminary data.</text>
</comment>
<sequence>MPGSPGIAPDVSDFDALEVNPLSEHEKGGGREGLEGVVEGAKGKAKEAAGQVFGKDDLREEGKAQQSRAESQREAAQKEAEAEKHRAEAGVEEKRQQAFQGKDGS</sequence>
<dbReference type="AlphaFoldDB" id="A0A231H834"/>
<reference evidence="2 3" key="1">
    <citation type="submission" date="2017-07" db="EMBL/GenBank/DDBJ databases">
        <title>First draft Genome Sequence of Nocardia cerradoensis isolated from human infection.</title>
        <authorList>
            <person name="Carrasco G."/>
        </authorList>
    </citation>
    <scope>NUCLEOTIDE SEQUENCE [LARGE SCALE GENOMIC DNA]</scope>
    <source>
        <strain evidence="2 3">CNM20130759</strain>
    </source>
</reference>
<name>A0A231H834_9NOCA</name>
<dbReference type="Proteomes" id="UP000215506">
    <property type="component" value="Unassembled WGS sequence"/>
</dbReference>
<evidence type="ECO:0000313" key="2">
    <source>
        <dbReference type="EMBL" id="OXR45094.1"/>
    </source>
</evidence>
<evidence type="ECO:0000313" key="3">
    <source>
        <dbReference type="Proteomes" id="UP000215506"/>
    </source>
</evidence>
<feature type="compositionally biased region" description="Basic and acidic residues" evidence="1">
    <location>
        <begin position="23"/>
        <end position="34"/>
    </location>
</feature>
<organism evidence="2 3">
    <name type="scientific">Nocardia cerradoensis</name>
    <dbReference type="NCBI Taxonomy" id="85688"/>
    <lineage>
        <taxon>Bacteria</taxon>
        <taxon>Bacillati</taxon>
        <taxon>Actinomycetota</taxon>
        <taxon>Actinomycetes</taxon>
        <taxon>Mycobacteriales</taxon>
        <taxon>Nocardiaceae</taxon>
        <taxon>Nocardia</taxon>
    </lineage>
</organism>
<feature type="compositionally biased region" description="Basic and acidic residues" evidence="1">
    <location>
        <begin position="54"/>
        <end position="63"/>
    </location>
</feature>
<gene>
    <name evidence="2" type="ORF">B7C42_03051</name>
</gene>
<dbReference type="EMBL" id="NGAF01000005">
    <property type="protein sequence ID" value="OXR45094.1"/>
    <property type="molecule type" value="Genomic_DNA"/>
</dbReference>
<protein>
    <recommendedName>
        <fullName evidence="4">CsbD-like domain-containing protein</fullName>
    </recommendedName>
</protein>
<feature type="region of interest" description="Disordered" evidence="1">
    <location>
        <begin position="1"/>
        <end position="105"/>
    </location>
</feature>
<evidence type="ECO:0008006" key="4">
    <source>
        <dbReference type="Google" id="ProtNLM"/>
    </source>
</evidence>
<dbReference type="InterPro" id="IPR036629">
    <property type="entry name" value="YjbJ_sf"/>
</dbReference>
<keyword evidence="3" id="KW-1185">Reference proteome</keyword>